<accession>A0ABX0MEP7</accession>
<dbReference type="Proteomes" id="UP000610594">
    <property type="component" value="Unassembled WGS sequence"/>
</dbReference>
<dbReference type="EMBL" id="WHJF01000001">
    <property type="protein sequence ID" value="NHZ60776.1"/>
    <property type="molecule type" value="Genomic_DNA"/>
</dbReference>
<sequence length="157" mass="16858">MFNPVASASATGSALSKQTRIVVAALLLCLSASPAVHAKKCTISQANAAEDLVDHLDNWEKIAQARKRFGHCDDGSIAEGMSEAVARVLVDHWDTLPTAAKLMGQDRALKPFVIRHLNTTLNGEDMEKLQALASSSCRPELKRLCADLHTAAAEALR</sequence>
<name>A0ABX0MEP7_9BURK</name>
<comment type="caution">
    <text evidence="2">The sequence shown here is derived from an EMBL/GenBank/DDBJ whole genome shotgun (WGS) entry which is preliminary data.</text>
</comment>
<proteinExistence type="predicted"/>
<feature type="signal peptide" evidence="1">
    <location>
        <begin position="1"/>
        <end position="38"/>
    </location>
</feature>
<evidence type="ECO:0000313" key="2">
    <source>
        <dbReference type="EMBL" id="NHZ60776.1"/>
    </source>
</evidence>
<evidence type="ECO:0008006" key="4">
    <source>
        <dbReference type="Google" id="ProtNLM"/>
    </source>
</evidence>
<protein>
    <recommendedName>
        <fullName evidence="4">Secreted protein</fullName>
    </recommendedName>
</protein>
<reference evidence="2 3" key="1">
    <citation type="submission" date="2019-10" db="EMBL/GenBank/DDBJ databases">
        <title>Taxonomy of Antarctic Massilia spp.: description of Massilia rubra sp. nov., Massilia aquatica sp. nov., Massilia mucilaginosa sp. nov., Massilia frigida sp. nov. isolated from streams, lakes and regoliths.</title>
        <authorList>
            <person name="Holochova P."/>
            <person name="Sedlacek I."/>
            <person name="Kralova S."/>
            <person name="Maslanova I."/>
            <person name="Busse H.-J."/>
            <person name="Stankova E."/>
            <person name="Vrbovska V."/>
            <person name="Kovarovic V."/>
            <person name="Bartak M."/>
            <person name="Svec P."/>
            <person name="Pantucek R."/>
        </authorList>
    </citation>
    <scope>NUCLEOTIDE SEQUENCE [LARGE SCALE GENOMIC DNA]</scope>
    <source>
        <strain evidence="2 3">CCM 8694</strain>
    </source>
</reference>
<dbReference type="RefSeq" id="WP_167235064.1">
    <property type="nucleotide sequence ID" value="NZ_WHJF01000001.1"/>
</dbReference>
<keyword evidence="1" id="KW-0732">Signal</keyword>
<feature type="chain" id="PRO_5046757012" description="Secreted protein" evidence="1">
    <location>
        <begin position="39"/>
        <end position="157"/>
    </location>
</feature>
<gene>
    <name evidence="2" type="ORF">F1735_00370</name>
</gene>
<evidence type="ECO:0000313" key="3">
    <source>
        <dbReference type="Proteomes" id="UP000610594"/>
    </source>
</evidence>
<evidence type="ECO:0000256" key="1">
    <source>
        <dbReference type="SAM" id="SignalP"/>
    </source>
</evidence>
<keyword evidence="3" id="KW-1185">Reference proteome</keyword>
<organism evidence="2 3">
    <name type="scientific">Massilia genomosp. 1</name>
    <dbReference type="NCBI Taxonomy" id="2609280"/>
    <lineage>
        <taxon>Bacteria</taxon>
        <taxon>Pseudomonadati</taxon>
        <taxon>Pseudomonadota</taxon>
        <taxon>Betaproteobacteria</taxon>
        <taxon>Burkholderiales</taxon>
        <taxon>Oxalobacteraceae</taxon>
        <taxon>Telluria group</taxon>
        <taxon>Massilia</taxon>
    </lineage>
</organism>